<dbReference type="PRINTS" id="PR00040">
    <property type="entry name" value="HTHMERR"/>
</dbReference>
<keyword evidence="2" id="KW-0175">Coiled coil</keyword>
<dbReference type="RefSeq" id="WP_016312653.1">
    <property type="nucleotide sequence ID" value="NZ_FXAE01000004.1"/>
</dbReference>
<dbReference type="InterPro" id="IPR009061">
    <property type="entry name" value="DNA-bd_dom_put_sf"/>
</dbReference>
<dbReference type="EMBL" id="FXAE01000004">
    <property type="protein sequence ID" value="SME99156.1"/>
    <property type="molecule type" value="Genomic_DNA"/>
</dbReference>
<dbReference type="GO" id="GO:0003677">
    <property type="term" value="F:DNA binding"/>
    <property type="evidence" value="ECO:0007669"/>
    <property type="project" value="UniProtKB-KW"/>
</dbReference>
<dbReference type="PANTHER" id="PTHR30204">
    <property type="entry name" value="REDOX-CYCLING DRUG-SENSING TRANSCRIPTIONAL ACTIVATOR SOXR"/>
    <property type="match status" value="1"/>
</dbReference>
<evidence type="ECO:0000259" key="3">
    <source>
        <dbReference type="PROSITE" id="PS50937"/>
    </source>
</evidence>
<dbReference type="InterPro" id="IPR000551">
    <property type="entry name" value="MerR-type_HTH_dom"/>
</dbReference>
<proteinExistence type="predicted"/>
<dbReference type="SUPFAM" id="SSF46955">
    <property type="entry name" value="Putative DNA-binding domain"/>
    <property type="match status" value="1"/>
</dbReference>
<dbReference type="PROSITE" id="PS50937">
    <property type="entry name" value="HTH_MERR_2"/>
    <property type="match status" value="1"/>
</dbReference>
<keyword evidence="1 4" id="KW-0238">DNA-binding</keyword>
<evidence type="ECO:0000256" key="1">
    <source>
        <dbReference type="ARBA" id="ARBA00023125"/>
    </source>
</evidence>
<protein>
    <submittedName>
        <fullName evidence="4">DNA-binding transcriptional regulator, MerR family</fullName>
    </submittedName>
</protein>
<dbReference type="InterPro" id="IPR047057">
    <property type="entry name" value="MerR_fam"/>
</dbReference>
<dbReference type="SMART" id="SM00422">
    <property type="entry name" value="HTH_MERR"/>
    <property type="match status" value="1"/>
</dbReference>
<sequence>MNYTIHEVANKFGLSTHTLRYYDKEGLMPFIGRTKSGNRVFSEADLNWVKMVCCLKDTGMQIKEIKKYADWCMEGMRTIDERKAMLIEHRKQVVKQMEELKKNLELIDSKIAIYDDPELAEKMYGGLEKS</sequence>
<dbReference type="PANTHER" id="PTHR30204:SF82">
    <property type="entry name" value="TRANSCRIPTIONAL REGULATOR, MERR FAMILY"/>
    <property type="match status" value="1"/>
</dbReference>
<evidence type="ECO:0000313" key="5">
    <source>
        <dbReference type="Proteomes" id="UP000192939"/>
    </source>
</evidence>
<evidence type="ECO:0000256" key="2">
    <source>
        <dbReference type="SAM" id="Coils"/>
    </source>
</evidence>
<gene>
    <name evidence="4" type="ORF">SAMN02744124_00681</name>
</gene>
<organism evidence="4 5">
    <name type="scientific">Paenibacillus barengoltzii J12</name>
    <dbReference type="NCBI Taxonomy" id="935846"/>
    <lineage>
        <taxon>Bacteria</taxon>
        <taxon>Bacillati</taxon>
        <taxon>Bacillota</taxon>
        <taxon>Bacilli</taxon>
        <taxon>Bacillales</taxon>
        <taxon>Paenibacillaceae</taxon>
        <taxon>Paenibacillus</taxon>
    </lineage>
</organism>
<dbReference type="Proteomes" id="UP000192939">
    <property type="component" value="Unassembled WGS sequence"/>
</dbReference>
<feature type="coiled-coil region" evidence="2">
    <location>
        <begin position="83"/>
        <end position="110"/>
    </location>
</feature>
<dbReference type="Gene3D" id="1.10.1660.10">
    <property type="match status" value="1"/>
</dbReference>
<comment type="caution">
    <text evidence="4">The sequence shown here is derived from an EMBL/GenBank/DDBJ whole genome shotgun (WGS) entry which is preliminary data.</text>
</comment>
<feature type="domain" description="HTH merR-type" evidence="3">
    <location>
        <begin position="2"/>
        <end position="71"/>
    </location>
</feature>
<dbReference type="CDD" id="cd01109">
    <property type="entry name" value="HTH_YyaN"/>
    <property type="match status" value="1"/>
</dbReference>
<dbReference type="Pfam" id="PF13411">
    <property type="entry name" value="MerR_1"/>
    <property type="match status" value="1"/>
</dbReference>
<name>A0ABY1LTD5_9BACL</name>
<evidence type="ECO:0000313" key="4">
    <source>
        <dbReference type="EMBL" id="SME99156.1"/>
    </source>
</evidence>
<dbReference type="GeneID" id="43345174"/>
<keyword evidence="5" id="KW-1185">Reference proteome</keyword>
<accession>A0ABY1LTD5</accession>
<reference evidence="4 5" key="1">
    <citation type="submission" date="2017-04" db="EMBL/GenBank/DDBJ databases">
        <authorList>
            <person name="Varghese N."/>
            <person name="Submissions S."/>
        </authorList>
    </citation>
    <scope>NUCLEOTIDE SEQUENCE [LARGE SCALE GENOMIC DNA]</scope>
    <source>
        <strain evidence="4 5">J12</strain>
    </source>
</reference>